<dbReference type="EMBL" id="JAHCLR010000006">
    <property type="protein sequence ID" value="MBS9533018.1"/>
    <property type="molecule type" value="Genomic_DNA"/>
</dbReference>
<sequence>MSETQCPVTRAEARAAALKWADDPSSVTEIVYDAFNSDERSGGYAFICDRGLTICGIDGGAQWSVDPGDDESRRAKIDRYWQQSQHNNRLLRLEDVSDYHRVAIAALVAGVKSVGDLPAGARSGVTDTAQLDWLLVQLRRQAPVCTEAAALRALARVDWLLETPDHGDRAHPCPVCGHPAVGIAWHFITVCDECYPNTACRDGRVVTGYNTELMGGFEIAHVDDGSICNHGAIRIEGHPVQMGEAKFGGVFVGADPARDADAERA</sequence>
<proteinExistence type="predicted"/>
<dbReference type="RefSeq" id="WP_214091899.1">
    <property type="nucleotide sequence ID" value="NZ_JAHCLR010000006.1"/>
</dbReference>
<dbReference type="Proteomes" id="UP001519535">
    <property type="component" value="Unassembled WGS sequence"/>
</dbReference>
<evidence type="ECO:0000313" key="2">
    <source>
        <dbReference type="Proteomes" id="UP001519535"/>
    </source>
</evidence>
<gene>
    <name evidence="1" type="ORF">KIH27_05375</name>
</gene>
<organism evidence="1 2">
    <name type="scientific">Mycolicibacter acidiphilus</name>
    <dbReference type="NCBI Taxonomy" id="2835306"/>
    <lineage>
        <taxon>Bacteria</taxon>
        <taxon>Bacillati</taxon>
        <taxon>Actinomycetota</taxon>
        <taxon>Actinomycetes</taxon>
        <taxon>Mycobacteriales</taxon>
        <taxon>Mycobacteriaceae</taxon>
        <taxon>Mycolicibacter</taxon>
    </lineage>
</organism>
<evidence type="ECO:0000313" key="1">
    <source>
        <dbReference type="EMBL" id="MBS9533018.1"/>
    </source>
</evidence>
<keyword evidence="2" id="KW-1185">Reference proteome</keyword>
<reference evidence="1 2" key="1">
    <citation type="submission" date="2021-05" db="EMBL/GenBank/DDBJ databases">
        <title>Mycobacterium acidophilum sp. nov., an extremely acid-tolerant member of the genus Mycobacterium.</title>
        <authorList>
            <person name="Xia J."/>
        </authorList>
    </citation>
    <scope>NUCLEOTIDE SEQUENCE [LARGE SCALE GENOMIC DNA]</scope>
    <source>
        <strain evidence="1 2">M1</strain>
    </source>
</reference>
<protein>
    <submittedName>
        <fullName evidence="1">Uncharacterized protein</fullName>
    </submittedName>
</protein>
<accession>A0ABS5RHG7</accession>
<comment type="caution">
    <text evidence="1">The sequence shown here is derived from an EMBL/GenBank/DDBJ whole genome shotgun (WGS) entry which is preliminary data.</text>
</comment>
<name>A0ABS5RHG7_9MYCO</name>